<keyword evidence="3" id="KW-0547">Nucleotide-binding</keyword>
<accession>A0A150PJY7</accession>
<gene>
    <name evidence="7" type="ORF">BE04_14800</name>
</gene>
<keyword evidence="5" id="KW-0460">Magnesium</keyword>
<evidence type="ECO:0000256" key="2">
    <source>
        <dbReference type="ARBA" id="ARBA00022723"/>
    </source>
</evidence>
<dbReference type="GO" id="GO:0016874">
    <property type="term" value="F:ligase activity"/>
    <property type="evidence" value="ECO:0007669"/>
    <property type="project" value="UniProtKB-KW"/>
</dbReference>
<dbReference type="Proteomes" id="UP000075604">
    <property type="component" value="Unassembled WGS sequence"/>
</dbReference>
<keyword evidence="1" id="KW-0436">Ligase</keyword>
<evidence type="ECO:0000256" key="4">
    <source>
        <dbReference type="ARBA" id="ARBA00022840"/>
    </source>
</evidence>
<sequence>MSDAVRAYDAFAARIVETGLITDPWFDGAPRFREEPVLVTAAEQRALYRAAEEVAAVYNELCLLVADEPSLLDDFFCLTPCQKAMWLSSQPLWHGIARADVFLTDEGPAIAELNCDTPTGEAEAVVLSALAAADHPGALDPNRELGPRFCAMVEEVARALLGEAATRRLGFVYPTEFTEDLSVIRLYRRWLEERGYAVILGSPYNLAHDERGLSLFDVPFSILLRHYKTDWWGERSSVWTDEQIPDPEPLAGPLGAVLSAAADGRVAVLNPLGAVLPQNKRSMAFMWEHLHRFSPHAQSVIQRHVPVTSRLETVHPEMLRAQREEWVLKSDYGAEGEEVILGRHTSDDVWRASLAKAREGRWIAQRYFAALENERRESVNYGIYLIAGEACGIYARVQAGMTDAAALSAPALVR</sequence>
<evidence type="ECO:0000256" key="5">
    <source>
        <dbReference type="ARBA" id="ARBA00022842"/>
    </source>
</evidence>
<dbReference type="EMBL" id="JELX01002327">
    <property type="protein sequence ID" value="KYF55768.1"/>
    <property type="molecule type" value="Genomic_DNA"/>
</dbReference>
<keyword evidence="4" id="KW-0067">ATP-binding</keyword>
<evidence type="ECO:0000256" key="1">
    <source>
        <dbReference type="ARBA" id="ARBA00022598"/>
    </source>
</evidence>
<protein>
    <recommendedName>
        <fullName evidence="6">Glutathionylspermidine synthase pre-ATP-grasp-like domain-containing protein</fullName>
    </recommendedName>
</protein>
<keyword evidence="2" id="KW-0479">Metal-binding</keyword>
<evidence type="ECO:0000259" key="6">
    <source>
        <dbReference type="Pfam" id="PF03738"/>
    </source>
</evidence>
<evidence type="ECO:0000313" key="7">
    <source>
        <dbReference type="EMBL" id="KYF55768.1"/>
    </source>
</evidence>
<evidence type="ECO:0000256" key="3">
    <source>
        <dbReference type="ARBA" id="ARBA00022741"/>
    </source>
</evidence>
<organism evidence="7 8">
    <name type="scientific">Sorangium cellulosum</name>
    <name type="common">Polyangium cellulosum</name>
    <dbReference type="NCBI Taxonomy" id="56"/>
    <lineage>
        <taxon>Bacteria</taxon>
        <taxon>Pseudomonadati</taxon>
        <taxon>Myxococcota</taxon>
        <taxon>Polyangia</taxon>
        <taxon>Polyangiales</taxon>
        <taxon>Polyangiaceae</taxon>
        <taxon>Sorangium</taxon>
    </lineage>
</organism>
<dbReference type="GO" id="GO:0046872">
    <property type="term" value="F:metal ion binding"/>
    <property type="evidence" value="ECO:0007669"/>
    <property type="project" value="UniProtKB-KW"/>
</dbReference>
<comment type="caution">
    <text evidence="7">The sequence shown here is derived from an EMBL/GenBank/DDBJ whole genome shotgun (WGS) entry which is preliminary data.</text>
</comment>
<evidence type="ECO:0000313" key="8">
    <source>
        <dbReference type="Proteomes" id="UP000075604"/>
    </source>
</evidence>
<dbReference type="GO" id="GO:0005524">
    <property type="term" value="F:ATP binding"/>
    <property type="evidence" value="ECO:0007669"/>
    <property type="project" value="UniProtKB-KW"/>
</dbReference>
<proteinExistence type="predicted"/>
<dbReference type="Pfam" id="PF03738">
    <property type="entry name" value="GSP_synth"/>
    <property type="match status" value="1"/>
</dbReference>
<dbReference type="SUPFAM" id="SSF56059">
    <property type="entry name" value="Glutathione synthetase ATP-binding domain-like"/>
    <property type="match status" value="1"/>
</dbReference>
<dbReference type="AlphaFoldDB" id="A0A150PJY7"/>
<reference evidence="7 8" key="1">
    <citation type="submission" date="2014-02" db="EMBL/GenBank/DDBJ databases">
        <title>The small core and large imbalanced accessory genome model reveals a collaborative survival strategy of Sorangium cellulosum strains in nature.</title>
        <authorList>
            <person name="Han K."/>
            <person name="Peng R."/>
            <person name="Blom J."/>
            <person name="Li Y.-Z."/>
        </authorList>
    </citation>
    <scope>NUCLEOTIDE SEQUENCE [LARGE SCALE GENOMIC DNA]</scope>
    <source>
        <strain evidence="7 8">So0157-18</strain>
    </source>
</reference>
<feature type="domain" description="Glutathionylspermidine synthase pre-ATP-grasp-like" evidence="6">
    <location>
        <begin position="34"/>
        <end position="406"/>
    </location>
</feature>
<name>A0A150PJY7_SORCE</name>
<dbReference type="InterPro" id="IPR005494">
    <property type="entry name" value="GSPS_pre-ATP-grasp-like_dom"/>
</dbReference>